<protein>
    <recommendedName>
        <fullName evidence="1">Mycothiol synthase</fullName>
        <ecNumber evidence="1">2.3.1.189</ecNumber>
    </recommendedName>
</protein>
<feature type="non-terminal residue" evidence="2">
    <location>
        <position position="326"/>
    </location>
</feature>
<organism evidence="2 3">
    <name type="scientific">Candidatus Corynebacterium gallistercoris</name>
    <dbReference type="NCBI Taxonomy" id="2838530"/>
    <lineage>
        <taxon>Bacteria</taxon>
        <taxon>Bacillati</taxon>
        <taxon>Actinomycetota</taxon>
        <taxon>Actinomycetes</taxon>
        <taxon>Mycobacteriales</taxon>
        <taxon>Corynebacteriaceae</taxon>
        <taxon>Corynebacterium</taxon>
    </lineage>
</organism>
<dbReference type="SUPFAM" id="SSF55729">
    <property type="entry name" value="Acyl-CoA N-acyltransferases (Nat)"/>
    <property type="match status" value="2"/>
</dbReference>
<keyword evidence="2" id="KW-0012">Acyltransferase</keyword>
<dbReference type="EC" id="2.3.1.189" evidence="1"/>
<gene>
    <name evidence="2" type="primary">mshD</name>
    <name evidence="2" type="ORF">H9867_01160</name>
</gene>
<evidence type="ECO:0000313" key="2">
    <source>
        <dbReference type="EMBL" id="HIW95088.1"/>
    </source>
</evidence>
<dbReference type="GO" id="GO:0010125">
    <property type="term" value="P:mycothiol biosynthetic process"/>
    <property type="evidence" value="ECO:0007669"/>
    <property type="project" value="UniProtKB-UniRule"/>
</dbReference>
<dbReference type="EMBL" id="DXFZ01000016">
    <property type="protein sequence ID" value="HIW95088.1"/>
    <property type="molecule type" value="Genomic_DNA"/>
</dbReference>
<comment type="caution">
    <text evidence="2">The sequence shown here is derived from an EMBL/GenBank/DDBJ whole genome shotgun (WGS) entry which is preliminary data.</text>
</comment>
<evidence type="ECO:0000313" key="3">
    <source>
        <dbReference type="Proteomes" id="UP000824189"/>
    </source>
</evidence>
<keyword evidence="2" id="KW-0808">Transferase</keyword>
<dbReference type="InterPro" id="IPR016181">
    <property type="entry name" value="Acyl_CoA_acyltransferase"/>
</dbReference>
<dbReference type="PIRSF" id="PIRSF021524">
    <property type="entry name" value="MSH_acetyltransferase"/>
    <property type="match status" value="1"/>
</dbReference>
<dbReference type="GO" id="GO:0035447">
    <property type="term" value="F:mycothiol synthase activity"/>
    <property type="evidence" value="ECO:0007669"/>
    <property type="project" value="UniProtKB-UniRule"/>
</dbReference>
<reference evidence="2" key="2">
    <citation type="submission" date="2021-04" db="EMBL/GenBank/DDBJ databases">
        <authorList>
            <person name="Gilroy R."/>
        </authorList>
    </citation>
    <scope>NUCLEOTIDE SEQUENCE</scope>
    <source>
        <strain evidence="2">4376</strain>
    </source>
</reference>
<dbReference type="NCBIfam" id="TIGR03448">
    <property type="entry name" value="mycothiol_MshD"/>
    <property type="match status" value="1"/>
</dbReference>
<dbReference type="Proteomes" id="UP000824189">
    <property type="component" value="Unassembled WGS sequence"/>
</dbReference>
<reference evidence="2" key="1">
    <citation type="journal article" date="2021" name="PeerJ">
        <title>Extensive microbial diversity within the chicken gut microbiome revealed by metagenomics and culture.</title>
        <authorList>
            <person name="Gilroy R."/>
            <person name="Ravi A."/>
            <person name="Getino M."/>
            <person name="Pursley I."/>
            <person name="Horton D.L."/>
            <person name="Alikhan N.F."/>
            <person name="Baker D."/>
            <person name="Gharbi K."/>
            <person name="Hall N."/>
            <person name="Watson M."/>
            <person name="Adriaenssens E.M."/>
            <person name="Foster-Nyarko E."/>
            <person name="Jarju S."/>
            <person name="Secka A."/>
            <person name="Antonio M."/>
            <person name="Oren A."/>
            <person name="Chaudhuri R.R."/>
            <person name="La Ragione R."/>
            <person name="Hildebrand F."/>
            <person name="Pallen M.J."/>
        </authorList>
    </citation>
    <scope>NUCLEOTIDE SEQUENCE</scope>
    <source>
        <strain evidence="2">4376</strain>
    </source>
</reference>
<name>A0A9D1RVL0_9CORY</name>
<dbReference type="InterPro" id="IPR017813">
    <property type="entry name" value="Mycothiol_AcTrfase"/>
</dbReference>
<dbReference type="AlphaFoldDB" id="A0A9D1RVL0"/>
<sequence>MSITVSAYKDLPDHAGVMEQVQHMLRDVADHDGVAALSEAFVRGLSESSRSHAHVVATDSDGEVVGVLAIDRERVVELAVSPGRRHRGIATSLFEGLATGLGITGAVDVWAHGDGAEAQRFVDSLDARRTRELLKMAVECAPGSARAREFAAEAQEAHQKAQEEGLEVLTYSEAVDKFGKVATDSEWLRVNNEAFAWHPEQGGQSLEQLESARDTEWFNPDGVWMLWQFDENASSERVGVECEGGEYRCVGFHWTKVPVEERRKDEGERAGEVYVVCLADEARGRKLGGPITLIGMGSLLEQGAGVIELYVEGDNAPAVATYQNLG</sequence>
<proteinExistence type="predicted"/>
<dbReference type="Gene3D" id="3.40.630.30">
    <property type="match status" value="1"/>
</dbReference>
<evidence type="ECO:0000256" key="1">
    <source>
        <dbReference type="NCBIfam" id="TIGR03448"/>
    </source>
</evidence>
<accession>A0A9D1RVL0</accession>